<dbReference type="InterPro" id="IPR015813">
    <property type="entry name" value="Pyrv/PenolPyrv_kinase-like_dom"/>
</dbReference>
<keyword evidence="8" id="KW-0456">Lyase</keyword>
<feature type="domain" description="HpcH/HpaI aldolase/citrate lyase" evidence="7">
    <location>
        <begin position="9"/>
        <end position="234"/>
    </location>
</feature>
<dbReference type="GO" id="GO:0016829">
    <property type="term" value="F:lyase activity"/>
    <property type="evidence" value="ECO:0007669"/>
    <property type="project" value="UniProtKB-KW"/>
</dbReference>
<reference evidence="8 9" key="1">
    <citation type="submission" date="2016-11" db="EMBL/GenBank/DDBJ databases">
        <authorList>
            <person name="Jaros S."/>
            <person name="Januszkiewicz K."/>
            <person name="Wedrychowicz H."/>
        </authorList>
    </citation>
    <scope>NUCLEOTIDE SEQUENCE [LARGE SCALE GENOMIC DNA]</scope>
    <source>
        <strain evidence="8 9">DSM 100565</strain>
    </source>
</reference>
<dbReference type="STRING" id="1447782.SAMN05444417_1459"/>
<dbReference type="InterPro" id="IPR040442">
    <property type="entry name" value="Pyrv_kinase-like_dom_sf"/>
</dbReference>
<dbReference type="PANTHER" id="PTHR32308:SF0">
    <property type="entry name" value="HPCH_HPAI ALDOLASE_CITRATE LYASE DOMAIN-CONTAINING PROTEIN"/>
    <property type="match status" value="1"/>
</dbReference>
<evidence type="ECO:0000259" key="7">
    <source>
        <dbReference type="Pfam" id="PF03328"/>
    </source>
</evidence>
<dbReference type="InterPro" id="IPR011206">
    <property type="entry name" value="Citrate_lyase_beta/mcl1/mcl2"/>
</dbReference>
<evidence type="ECO:0000256" key="4">
    <source>
        <dbReference type="ARBA" id="ARBA00022842"/>
    </source>
</evidence>
<dbReference type="SUPFAM" id="SSF51621">
    <property type="entry name" value="Phosphoenolpyruvate/pyruvate domain"/>
    <property type="match status" value="1"/>
</dbReference>
<accession>A0A1M6D0E7</accession>
<protein>
    <submittedName>
        <fullName evidence="8">Citrate lyase subunit beta / citryl-CoA lyase</fullName>
    </submittedName>
</protein>
<dbReference type="Gene3D" id="3.20.20.60">
    <property type="entry name" value="Phosphoenolpyruvate-binding domains"/>
    <property type="match status" value="1"/>
</dbReference>
<evidence type="ECO:0000256" key="6">
    <source>
        <dbReference type="PIRSR" id="PIRSR015582-2"/>
    </source>
</evidence>
<dbReference type="GO" id="GO:0000287">
    <property type="term" value="F:magnesium ion binding"/>
    <property type="evidence" value="ECO:0007669"/>
    <property type="project" value="TreeGrafter"/>
</dbReference>
<dbReference type="Proteomes" id="UP000184292">
    <property type="component" value="Unassembled WGS sequence"/>
</dbReference>
<evidence type="ECO:0000256" key="5">
    <source>
        <dbReference type="PIRSR" id="PIRSR015582-1"/>
    </source>
</evidence>
<evidence type="ECO:0000256" key="1">
    <source>
        <dbReference type="ARBA" id="ARBA00001946"/>
    </source>
</evidence>
<keyword evidence="9" id="KW-1185">Reference proteome</keyword>
<dbReference type="GO" id="GO:0006107">
    <property type="term" value="P:oxaloacetate metabolic process"/>
    <property type="evidence" value="ECO:0007669"/>
    <property type="project" value="TreeGrafter"/>
</dbReference>
<evidence type="ECO:0000313" key="8">
    <source>
        <dbReference type="EMBL" id="SHI66726.1"/>
    </source>
</evidence>
<dbReference type="OrthoDB" id="9800547at2"/>
<keyword evidence="3 6" id="KW-0479">Metal-binding</keyword>
<comment type="similarity">
    <text evidence="2">Belongs to the HpcH/HpaI aldolase family.</text>
</comment>
<feature type="binding site" evidence="5">
    <location>
        <position position="70"/>
    </location>
    <ligand>
        <name>substrate</name>
    </ligand>
</feature>
<sequence>MSAPPRLTSLLFVPADSPRKFDRARGAGASALILDLEDSVAPARKAEARDGLAAQIAAAEGARDWSLWVRVNPFGTGLTEADLAAVIRPGLDGIVLPKAEGGADIARLAALMDGAEAAAGLDPGHLRILAIATETPAAMFALGSYAPAHPRLAALTWGAEDLSAELGATTNRDAEGGWTDPYRLARSLCLYAAAHAGVAAIETLHADYRDAAGLAATSRAARRDGFAGRLAIHPAQVAPIEDAFAPTGDELAEARAIVAAFEADPGLGTVGIEGRMVDIPHLRRARRILASRPEE</sequence>
<feature type="binding site" evidence="6">
    <location>
        <position position="161"/>
    </location>
    <ligand>
        <name>Mg(2+)</name>
        <dbReference type="ChEBI" id="CHEBI:18420"/>
    </ligand>
</feature>
<evidence type="ECO:0000313" key="9">
    <source>
        <dbReference type="Proteomes" id="UP000184292"/>
    </source>
</evidence>
<feature type="binding site" evidence="5">
    <location>
        <position position="134"/>
    </location>
    <ligand>
        <name>substrate</name>
    </ligand>
</feature>
<dbReference type="Pfam" id="PF03328">
    <property type="entry name" value="HpcH_HpaI"/>
    <property type="match status" value="1"/>
</dbReference>
<organism evidence="8 9">
    <name type="scientific">Wenxinia saemankumensis</name>
    <dbReference type="NCBI Taxonomy" id="1447782"/>
    <lineage>
        <taxon>Bacteria</taxon>
        <taxon>Pseudomonadati</taxon>
        <taxon>Pseudomonadota</taxon>
        <taxon>Alphaproteobacteria</taxon>
        <taxon>Rhodobacterales</taxon>
        <taxon>Roseobacteraceae</taxon>
        <taxon>Wenxinia</taxon>
    </lineage>
</organism>
<feature type="binding site" evidence="6">
    <location>
        <position position="134"/>
    </location>
    <ligand>
        <name>Mg(2+)</name>
        <dbReference type="ChEBI" id="CHEBI:18420"/>
    </ligand>
</feature>
<dbReference type="InterPro" id="IPR005000">
    <property type="entry name" value="Aldolase/citrate-lyase_domain"/>
</dbReference>
<evidence type="ECO:0000256" key="3">
    <source>
        <dbReference type="ARBA" id="ARBA00022723"/>
    </source>
</evidence>
<proteinExistence type="inferred from homology"/>
<keyword evidence="4 6" id="KW-0460">Magnesium</keyword>
<dbReference type="AlphaFoldDB" id="A0A1M6D0E7"/>
<comment type="cofactor">
    <cofactor evidence="1">
        <name>Mg(2+)</name>
        <dbReference type="ChEBI" id="CHEBI:18420"/>
    </cofactor>
</comment>
<dbReference type="PIRSF" id="PIRSF015582">
    <property type="entry name" value="Cit_lyase_B"/>
    <property type="match status" value="1"/>
</dbReference>
<gene>
    <name evidence="8" type="ORF">SAMN05444417_1459</name>
</gene>
<name>A0A1M6D0E7_9RHOB</name>
<evidence type="ECO:0000256" key="2">
    <source>
        <dbReference type="ARBA" id="ARBA00005568"/>
    </source>
</evidence>
<dbReference type="EMBL" id="FQYO01000002">
    <property type="protein sequence ID" value="SHI66726.1"/>
    <property type="molecule type" value="Genomic_DNA"/>
</dbReference>
<dbReference type="RefSeq" id="WP_073327444.1">
    <property type="nucleotide sequence ID" value="NZ_FQYO01000002.1"/>
</dbReference>
<dbReference type="PANTHER" id="PTHR32308">
    <property type="entry name" value="LYASE BETA SUBUNIT, PUTATIVE (AFU_ORTHOLOGUE AFUA_4G13030)-RELATED"/>
    <property type="match status" value="1"/>
</dbReference>